<proteinExistence type="predicted"/>
<comment type="caution">
    <text evidence="1">The sequence shown here is derived from an EMBL/GenBank/DDBJ whole genome shotgun (WGS) entry which is preliminary data.</text>
</comment>
<dbReference type="AlphaFoldDB" id="C0CQ91"/>
<name>C0CQ91_BLAHS</name>
<keyword evidence="2" id="KW-1185">Reference proteome</keyword>
<dbReference type="EMBL" id="ACBZ01000165">
    <property type="protein sequence ID" value="EEG48058.1"/>
    <property type="molecule type" value="Genomic_DNA"/>
</dbReference>
<sequence length="42" mass="4878">MDDFWYKVKDKSPHRLGAAVAAAGLQVTKRRKEEKAWAEFLE</sequence>
<reference evidence="1 2" key="2">
    <citation type="submission" date="2009-02" db="EMBL/GenBank/DDBJ databases">
        <title>Draft genome sequence of Blautia hydrogenotrophica DSM 10507 (Ruminococcus hydrogenotrophicus DSM 10507).</title>
        <authorList>
            <person name="Sudarsanam P."/>
            <person name="Ley R."/>
            <person name="Guruge J."/>
            <person name="Turnbaugh P.J."/>
            <person name="Mahowald M."/>
            <person name="Liep D."/>
            <person name="Gordon J."/>
        </authorList>
    </citation>
    <scope>NUCLEOTIDE SEQUENCE [LARGE SCALE GENOMIC DNA]</scope>
    <source>
        <strain evidence="2">DSM 10507 / JCM 14656 / S5a33</strain>
    </source>
</reference>
<evidence type="ECO:0000313" key="1">
    <source>
        <dbReference type="EMBL" id="EEG48058.1"/>
    </source>
</evidence>
<reference evidence="1 2" key="1">
    <citation type="submission" date="2009-01" db="EMBL/GenBank/DDBJ databases">
        <authorList>
            <person name="Fulton L."/>
            <person name="Clifton S."/>
            <person name="Fulton B."/>
            <person name="Xu J."/>
            <person name="Minx P."/>
            <person name="Pepin K.H."/>
            <person name="Johnson M."/>
            <person name="Bhonagiri V."/>
            <person name="Nash W.E."/>
            <person name="Mardis E.R."/>
            <person name="Wilson R.K."/>
        </authorList>
    </citation>
    <scope>NUCLEOTIDE SEQUENCE [LARGE SCALE GENOMIC DNA]</scope>
    <source>
        <strain evidence="2">DSM 10507 / JCM 14656 / S5a33</strain>
    </source>
</reference>
<evidence type="ECO:0000313" key="2">
    <source>
        <dbReference type="Proteomes" id="UP000003100"/>
    </source>
</evidence>
<gene>
    <name evidence="1" type="ORF">RUMHYD_03044</name>
</gene>
<dbReference type="Proteomes" id="UP000003100">
    <property type="component" value="Unassembled WGS sequence"/>
</dbReference>
<organism evidence="1 2">
    <name type="scientific">Blautia hydrogenotrophica (strain DSM 10507 / JCM 14656 / S5a33)</name>
    <name type="common">Ruminococcus hydrogenotrophicus</name>
    <dbReference type="NCBI Taxonomy" id="476272"/>
    <lineage>
        <taxon>Bacteria</taxon>
        <taxon>Bacillati</taxon>
        <taxon>Bacillota</taxon>
        <taxon>Clostridia</taxon>
        <taxon>Lachnospirales</taxon>
        <taxon>Lachnospiraceae</taxon>
        <taxon>Blautia</taxon>
    </lineage>
</organism>
<dbReference type="HOGENOM" id="CLU_3247962_0_0_9"/>
<protein>
    <submittedName>
        <fullName evidence="1">Uncharacterized protein</fullName>
    </submittedName>
</protein>
<accession>C0CQ91</accession>